<dbReference type="InterPro" id="IPR043452">
    <property type="entry name" value="BZIP46-like"/>
</dbReference>
<dbReference type="GO" id="GO:0045893">
    <property type="term" value="P:positive regulation of DNA-templated transcription"/>
    <property type="evidence" value="ECO:0007669"/>
    <property type="project" value="InterPro"/>
</dbReference>
<keyword evidence="3" id="KW-0539">Nucleus</keyword>
<evidence type="ECO:0000313" key="5">
    <source>
        <dbReference type="Proteomes" id="UP000834106"/>
    </source>
</evidence>
<evidence type="ECO:0000256" key="2">
    <source>
        <dbReference type="ARBA" id="ARBA00023125"/>
    </source>
</evidence>
<gene>
    <name evidence="4" type="ORF">FPE_LOCUS13802</name>
</gene>
<dbReference type="GO" id="GO:0005634">
    <property type="term" value="C:nucleus"/>
    <property type="evidence" value="ECO:0007669"/>
    <property type="project" value="UniProtKB-SubCell"/>
</dbReference>
<dbReference type="Proteomes" id="UP000834106">
    <property type="component" value="Chromosome 8"/>
</dbReference>
<dbReference type="GO" id="GO:0003700">
    <property type="term" value="F:DNA-binding transcription factor activity"/>
    <property type="evidence" value="ECO:0007669"/>
    <property type="project" value="InterPro"/>
</dbReference>
<evidence type="ECO:0000256" key="3">
    <source>
        <dbReference type="ARBA" id="ARBA00023242"/>
    </source>
</evidence>
<dbReference type="AlphaFoldDB" id="A0AAD1ZG56"/>
<keyword evidence="2" id="KW-0238">DNA-binding</keyword>
<evidence type="ECO:0000313" key="4">
    <source>
        <dbReference type="EMBL" id="CAI9766372.1"/>
    </source>
</evidence>
<organism evidence="4 5">
    <name type="scientific">Fraxinus pennsylvanica</name>
    <dbReference type="NCBI Taxonomy" id="56036"/>
    <lineage>
        <taxon>Eukaryota</taxon>
        <taxon>Viridiplantae</taxon>
        <taxon>Streptophyta</taxon>
        <taxon>Embryophyta</taxon>
        <taxon>Tracheophyta</taxon>
        <taxon>Spermatophyta</taxon>
        <taxon>Magnoliopsida</taxon>
        <taxon>eudicotyledons</taxon>
        <taxon>Gunneridae</taxon>
        <taxon>Pentapetalae</taxon>
        <taxon>asterids</taxon>
        <taxon>lamiids</taxon>
        <taxon>Lamiales</taxon>
        <taxon>Oleaceae</taxon>
        <taxon>Oleeae</taxon>
        <taxon>Fraxinus</taxon>
    </lineage>
</organism>
<name>A0AAD1ZG56_9LAMI</name>
<proteinExistence type="predicted"/>
<protein>
    <submittedName>
        <fullName evidence="4">Uncharacterized protein</fullName>
    </submittedName>
</protein>
<dbReference type="EMBL" id="OU503043">
    <property type="protein sequence ID" value="CAI9766372.1"/>
    <property type="molecule type" value="Genomic_DNA"/>
</dbReference>
<dbReference type="GO" id="GO:0003677">
    <property type="term" value="F:DNA binding"/>
    <property type="evidence" value="ECO:0007669"/>
    <property type="project" value="UniProtKB-KW"/>
</dbReference>
<reference evidence="4" key="1">
    <citation type="submission" date="2023-05" db="EMBL/GenBank/DDBJ databases">
        <authorList>
            <person name="Huff M."/>
        </authorList>
    </citation>
    <scope>NUCLEOTIDE SEQUENCE</scope>
</reference>
<dbReference type="PANTHER" id="PTHR22952">
    <property type="entry name" value="CAMP-RESPONSE ELEMENT BINDING PROTEIN-RELATED"/>
    <property type="match status" value="1"/>
</dbReference>
<keyword evidence="5" id="KW-1185">Reference proteome</keyword>
<comment type="subcellular location">
    <subcellularLocation>
        <location evidence="1">Nucleus</location>
    </subcellularLocation>
</comment>
<dbReference type="PANTHER" id="PTHR22952:SF175">
    <property type="entry name" value="PROTEIN ABSCISIC ACID-INSENSITIVE 5"/>
    <property type="match status" value="1"/>
</dbReference>
<evidence type="ECO:0000256" key="1">
    <source>
        <dbReference type="ARBA" id="ARBA00004123"/>
    </source>
</evidence>
<accession>A0AAD1ZG56</accession>
<sequence>MVVEDSDIISQGEVESILQPTQHPKVQKPSSIGRQSSIYSLTPDEFQKSLSEKGRNFGSMNMDEFFNNIWTAEENQATNIQATTATATGNNVNAKQNILHESNAATAKVFLVFASPCQKTVDVWSDIHKDQQQHINETRVQNPGTTRRRPTFGEMILEDFLVNPGVVREQNHPPPPVQP</sequence>